<reference evidence="3 4" key="1">
    <citation type="submission" date="2022-10" db="EMBL/GenBank/DDBJ databases">
        <title>The complete genomes of actinobacterial strains from the NBC collection.</title>
        <authorList>
            <person name="Joergensen T.S."/>
            <person name="Alvarez Arevalo M."/>
            <person name="Sterndorff E.B."/>
            <person name="Faurdal D."/>
            <person name="Vuksanovic O."/>
            <person name="Mourched A.-S."/>
            <person name="Charusanti P."/>
            <person name="Shaw S."/>
            <person name="Blin K."/>
            <person name="Weber T."/>
        </authorList>
    </citation>
    <scope>NUCLEOTIDE SEQUENCE [LARGE SCALE GENOMIC DNA]</scope>
    <source>
        <strain evidence="3 4">NBC_00156</strain>
    </source>
</reference>
<dbReference type="RefSeq" id="WP_405448371.1">
    <property type="nucleotide sequence ID" value="NZ_CP108164.1"/>
</dbReference>
<dbReference type="InterPro" id="IPR038721">
    <property type="entry name" value="IS701-like_DDE_dom"/>
</dbReference>
<evidence type="ECO:0000313" key="4">
    <source>
        <dbReference type="Proteomes" id="UP001622557"/>
    </source>
</evidence>
<dbReference type="GeneID" id="97282602"/>
<sequence>MATSDGPRIQRFVEDIFRSLHRVEQHRWARAYLRALLQGSGKKTPRRMAQEDFLPTAAMRGLHQFINASSWDWRPVRRGLARRVAATASPYAWTVAELVIPKNGEHSVGVHRRVDPATRQTVNCQRALGLFLAGAQGAFPVDWSLVLSGPWDGDPERRRRARIPEGEKERPVGAYVLDYAADAVTLPHGAGLPWVLDLTRCDDAAGVLTGLARERLDVLAEVDPGQIVLAGQHTPTVRTVGGLMGIRHARQPHVMMRQAPDGRTKAVTIHTYTGTVRLPQLAGADGGSRAYRILERPALDGRLPARYWLTSLTDRPVDEVLSLVRGRTAALSAVSVLQNRLGVLDFEGRSFPGWHHHMTMASAAYAYQYLDDDPGHPLDPPPAARAGEPSRAGAS</sequence>
<proteinExistence type="predicted"/>
<evidence type="ECO:0000313" key="3">
    <source>
        <dbReference type="EMBL" id="WTQ82302.1"/>
    </source>
</evidence>
<feature type="region of interest" description="Disordered" evidence="1">
    <location>
        <begin position="372"/>
        <end position="395"/>
    </location>
</feature>
<dbReference type="EMBL" id="CP108164">
    <property type="protein sequence ID" value="WTQ82302.1"/>
    <property type="molecule type" value="Genomic_DNA"/>
</dbReference>
<dbReference type="Proteomes" id="UP001622557">
    <property type="component" value="Chromosome"/>
</dbReference>
<evidence type="ECO:0000259" key="2">
    <source>
        <dbReference type="Pfam" id="PF13546"/>
    </source>
</evidence>
<evidence type="ECO:0000256" key="1">
    <source>
        <dbReference type="SAM" id="MobiDB-lite"/>
    </source>
</evidence>
<dbReference type="InterPro" id="IPR039365">
    <property type="entry name" value="IS701-like"/>
</dbReference>
<dbReference type="PANTHER" id="PTHR33627:SF1">
    <property type="entry name" value="TRANSPOSASE"/>
    <property type="match status" value="1"/>
</dbReference>
<dbReference type="PANTHER" id="PTHR33627">
    <property type="entry name" value="TRANSPOSASE"/>
    <property type="match status" value="1"/>
</dbReference>
<gene>
    <name evidence="3" type="ORF">OG350_19230</name>
</gene>
<organism evidence="3 4">
    <name type="scientific">Streptomyces achromogenes</name>
    <dbReference type="NCBI Taxonomy" id="67255"/>
    <lineage>
        <taxon>Bacteria</taxon>
        <taxon>Bacillati</taxon>
        <taxon>Actinomycetota</taxon>
        <taxon>Actinomycetes</taxon>
        <taxon>Kitasatosporales</taxon>
        <taxon>Streptomycetaceae</taxon>
        <taxon>Streptomyces</taxon>
    </lineage>
</organism>
<keyword evidence="4" id="KW-1185">Reference proteome</keyword>
<protein>
    <submittedName>
        <fullName evidence="3">Transposase</fullName>
    </submittedName>
</protein>
<accession>A0ABZ1KQU9</accession>
<name>A0ABZ1KQU9_STRAH</name>
<dbReference type="Pfam" id="PF13546">
    <property type="entry name" value="DDE_5"/>
    <property type="match status" value="1"/>
</dbReference>
<feature type="domain" description="Transposase IS701-like DDE" evidence="2">
    <location>
        <begin position="17"/>
        <end position="266"/>
    </location>
</feature>